<gene>
    <name evidence="2" type="ORF">ACJIZ3_020264</name>
</gene>
<evidence type="ECO:0000313" key="2">
    <source>
        <dbReference type="EMBL" id="KAL3824235.1"/>
    </source>
</evidence>
<keyword evidence="3" id="KW-1185">Reference proteome</keyword>
<reference evidence="2 3" key="1">
    <citation type="submission" date="2024-12" db="EMBL/GenBank/DDBJ databases">
        <title>The unique morphological basis and parallel evolutionary history of personate flowers in Penstemon.</title>
        <authorList>
            <person name="Depatie T.H."/>
            <person name="Wessinger C.A."/>
        </authorList>
    </citation>
    <scope>NUCLEOTIDE SEQUENCE [LARGE SCALE GENOMIC DNA]</scope>
    <source>
        <strain evidence="2">WTNN_2</strain>
        <tissue evidence="2">Leaf</tissue>
    </source>
</reference>
<proteinExistence type="predicted"/>
<sequence>MGLKGKLITQSEINCHGDIFHELFRHKPHHVASVIPDTVQNCELHEGEFGSLGSVLSWNYTHEGKEMVLKTKIEGIDEEKKLVTFNVTEGDVMELYKKFIVTMHIDTIGDDNHVVTWTFEYEKKYEEAPAPTSYIDLAISVTKGIQDHHANK</sequence>
<dbReference type="PANTHER" id="PTHR31907">
    <property type="entry name" value="MLP-LIKE PROTEIN 423"/>
    <property type="match status" value="1"/>
</dbReference>
<evidence type="ECO:0000259" key="1">
    <source>
        <dbReference type="SMART" id="SM01037"/>
    </source>
</evidence>
<dbReference type="CDD" id="cd07816">
    <property type="entry name" value="Bet_v1-like"/>
    <property type="match status" value="1"/>
</dbReference>
<accession>A0ABD3SIE5</accession>
<dbReference type="InterPro" id="IPR023393">
    <property type="entry name" value="START-like_dom_sf"/>
</dbReference>
<dbReference type="InterPro" id="IPR000916">
    <property type="entry name" value="Bet_v_I/MLP"/>
</dbReference>
<dbReference type="SMART" id="SM01037">
    <property type="entry name" value="Bet_v_1"/>
    <property type="match status" value="1"/>
</dbReference>
<dbReference type="Pfam" id="PF00407">
    <property type="entry name" value="Bet_v_1"/>
    <property type="match status" value="1"/>
</dbReference>
<dbReference type="EMBL" id="JBJXBP010000006">
    <property type="protein sequence ID" value="KAL3824235.1"/>
    <property type="molecule type" value="Genomic_DNA"/>
</dbReference>
<organism evidence="2 3">
    <name type="scientific">Penstemon smallii</name>
    <dbReference type="NCBI Taxonomy" id="265156"/>
    <lineage>
        <taxon>Eukaryota</taxon>
        <taxon>Viridiplantae</taxon>
        <taxon>Streptophyta</taxon>
        <taxon>Embryophyta</taxon>
        <taxon>Tracheophyta</taxon>
        <taxon>Spermatophyta</taxon>
        <taxon>Magnoliopsida</taxon>
        <taxon>eudicotyledons</taxon>
        <taxon>Gunneridae</taxon>
        <taxon>Pentapetalae</taxon>
        <taxon>asterids</taxon>
        <taxon>lamiids</taxon>
        <taxon>Lamiales</taxon>
        <taxon>Plantaginaceae</taxon>
        <taxon>Cheloneae</taxon>
        <taxon>Penstemon</taxon>
    </lineage>
</organism>
<dbReference type="Gene3D" id="3.30.530.20">
    <property type="match status" value="1"/>
</dbReference>
<protein>
    <recommendedName>
        <fullName evidence="1">Bet v I/Major latex protein domain-containing protein</fullName>
    </recommendedName>
</protein>
<feature type="domain" description="Bet v I/Major latex protein" evidence="1">
    <location>
        <begin position="2"/>
        <end position="152"/>
    </location>
</feature>
<dbReference type="SUPFAM" id="SSF55961">
    <property type="entry name" value="Bet v1-like"/>
    <property type="match status" value="1"/>
</dbReference>
<evidence type="ECO:0000313" key="3">
    <source>
        <dbReference type="Proteomes" id="UP001634393"/>
    </source>
</evidence>
<comment type="caution">
    <text evidence="2">The sequence shown here is derived from an EMBL/GenBank/DDBJ whole genome shotgun (WGS) entry which is preliminary data.</text>
</comment>
<name>A0ABD3SIE5_9LAMI</name>
<dbReference type="Proteomes" id="UP001634393">
    <property type="component" value="Unassembled WGS sequence"/>
</dbReference>
<dbReference type="AlphaFoldDB" id="A0ABD3SIE5"/>
<dbReference type="InterPro" id="IPR051761">
    <property type="entry name" value="MLP-like_ligand-binding"/>
</dbReference>